<proteinExistence type="predicted"/>
<dbReference type="Pfam" id="PF00561">
    <property type="entry name" value="Abhydrolase_1"/>
    <property type="match status" value="1"/>
</dbReference>
<feature type="domain" description="AB hydrolase-1" evidence="1">
    <location>
        <begin position="77"/>
        <end position="196"/>
    </location>
</feature>
<gene>
    <name evidence="2" type="ORF">GCM10010831_22090</name>
</gene>
<protein>
    <submittedName>
        <fullName evidence="2">Alpha/beta hydrolase</fullName>
    </submittedName>
</protein>
<dbReference type="Proteomes" id="UP000599688">
    <property type="component" value="Unassembled WGS sequence"/>
</dbReference>
<organism evidence="2 3">
    <name type="scientific">Psychroflexus salis</name>
    <dbReference type="NCBI Taxonomy" id="1526574"/>
    <lineage>
        <taxon>Bacteria</taxon>
        <taxon>Pseudomonadati</taxon>
        <taxon>Bacteroidota</taxon>
        <taxon>Flavobacteriia</taxon>
        <taxon>Flavobacteriales</taxon>
        <taxon>Flavobacteriaceae</taxon>
        <taxon>Psychroflexus</taxon>
    </lineage>
</organism>
<sequence>MKKILKKYIPKLIGLQLNSIYRINKKKAVIKVYRIFCTPRGGKVKPHQELFLRNAQATKINHGNIKLQTYHWKNEGPSVLLLHGWDSNTSRWRDLIEQLVTEKYNIIAFDAPAQGNSGAKLLNVPLYAKCIGKMIKMYKPQYLVGHSMGGMSIFFNEFQNRSNSVEKIVSLGAPTEMKKIIDDLQQILGLKPKLMKDVEAYFKDKFGYRFKDFTTQNFVQSVDKDCLVIHDKYDKIVPVQSGRNLEKQLKKVNYIETEGAGHSLNRDYIHQHILEFLAK</sequence>
<dbReference type="RefSeq" id="WP_188406924.1">
    <property type="nucleotide sequence ID" value="NZ_BMGL01000013.1"/>
</dbReference>
<keyword evidence="2" id="KW-0378">Hydrolase</keyword>
<evidence type="ECO:0000313" key="2">
    <source>
        <dbReference type="EMBL" id="GGE20573.1"/>
    </source>
</evidence>
<evidence type="ECO:0000259" key="1">
    <source>
        <dbReference type="Pfam" id="PF00561"/>
    </source>
</evidence>
<name>A0A917ED10_9FLAO</name>
<reference evidence="2 3" key="1">
    <citation type="journal article" date="2014" name="Int. J. Syst. Evol. Microbiol.">
        <title>Complete genome sequence of Corynebacterium casei LMG S-19264T (=DSM 44701T), isolated from a smear-ripened cheese.</title>
        <authorList>
            <consortium name="US DOE Joint Genome Institute (JGI-PGF)"/>
            <person name="Walter F."/>
            <person name="Albersmeier A."/>
            <person name="Kalinowski J."/>
            <person name="Ruckert C."/>
        </authorList>
    </citation>
    <scope>NUCLEOTIDE SEQUENCE [LARGE SCALE GENOMIC DNA]</scope>
    <source>
        <strain evidence="2 3">CGMCC 1.12925</strain>
    </source>
</reference>
<keyword evidence="3" id="KW-1185">Reference proteome</keyword>
<dbReference type="InterPro" id="IPR000073">
    <property type="entry name" value="AB_hydrolase_1"/>
</dbReference>
<dbReference type="GO" id="GO:0016787">
    <property type="term" value="F:hydrolase activity"/>
    <property type="evidence" value="ECO:0007669"/>
    <property type="project" value="UniProtKB-KW"/>
</dbReference>
<accession>A0A917ED10</accession>
<dbReference type="SUPFAM" id="SSF53474">
    <property type="entry name" value="alpha/beta-Hydrolases"/>
    <property type="match status" value="1"/>
</dbReference>
<evidence type="ECO:0000313" key="3">
    <source>
        <dbReference type="Proteomes" id="UP000599688"/>
    </source>
</evidence>
<dbReference type="PANTHER" id="PTHR43689">
    <property type="entry name" value="HYDROLASE"/>
    <property type="match status" value="1"/>
</dbReference>
<dbReference type="AlphaFoldDB" id="A0A917ED10"/>
<comment type="caution">
    <text evidence="2">The sequence shown here is derived from an EMBL/GenBank/DDBJ whole genome shotgun (WGS) entry which is preliminary data.</text>
</comment>
<dbReference type="InterPro" id="IPR029058">
    <property type="entry name" value="AB_hydrolase_fold"/>
</dbReference>
<dbReference type="PANTHER" id="PTHR43689:SF8">
    <property type="entry name" value="ALPHA_BETA-HYDROLASES SUPERFAMILY PROTEIN"/>
    <property type="match status" value="1"/>
</dbReference>
<dbReference type="Gene3D" id="3.40.50.1820">
    <property type="entry name" value="alpha/beta hydrolase"/>
    <property type="match status" value="1"/>
</dbReference>
<dbReference type="EMBL" id="BMGL01000013">
    <property type="protein sequence ID" value="GGE20573.1"/>
    <property type="molecule type" value="Genomic_DNA"/>
</dbReference>